<name>L0P7R3_PNEJI</name>
<dbReference type="AlphaFoldDB" id="L0P7R3"/>
<dbReference type="VEuPathDB" id="FungiDB:PNEJI1_003688"/>
<evidence type="ECO:0000313" key="1">
    <source>
        <dbReference type="EMBL" id="CCJ28139.1"/>
    </source>
</evidence>
<dbReference type="EMBL" id="CAKM01000013">
    <property type="protein sequence ID" value="CCJ28139.1"/>
    <property type="molecule type" value="Genomic_DNA"/>
</dbReference>
<accession>L0P7R3</accession>
<dbReference type="Proteomes" id="UP000010422">
    <property type="component" value="Unassembled WGS sequence"/>
</dbReference>
<evidence type="ECO:0000313" key="2">
    <source>
        <dbReference type="Proteomes" id="UP000010422"/>
    </source>
</evidence>
<organism evidence="2">
    <name type="scientific">Pneumocystis jirovecii</name>
    <name type="common">Human pneumocystis pneumonia agent</name>
    <dbReference type="NCBI Taxonomy" id="42068"/>
    <lineage>
        <taxon>Eukaryota</taxon>
        <taxon>Fungi</taxon>
        <taxon>Dikarya</taxon>
        <taxon>Ascomycota</taxon>
        <taxon>Taphrinomycotina</taxon>
        <taxon>Pneumocystomycetes</taxon>
        <taxon>Pneumocystaceae</taxon>
        <taxon>Pneumocystis</taxon>
    </lineage>
</organism>
<comment type="caution">
    <text evidence="1">The sequence shown here is derived from an EMBL/GenBank/DDBJ whole genome shotgun (WGS) entry which is preliminary data.</text>
</comment>
<dbReference type="InParanoid" id="L0P7R3"/>
<sequence length="102" mass="11893">MSGLADSKIVNNPDLMLSDDLLIHWRPSWSRFVVTRVSFILRFCSYERVSSRDAKTSSTFSDFIEADDFKRVIIDSFEREDACADNNSLMRIWRFVKVSLCD</sequence>
<protein>
    <submittedName>
        <fullName evidence="1">Uncharacterized protein</fullName>
    </submittedName>
</protein>
<proteinExistence type="predicted"/>
<reference evidence="1 2" key="1">
    <citation type="journal article" date="2012" name="MBio">
        <title>De novo assembly of the Pneumocystis jirovecii genome from a single bronchoalveolar lavage fluid specimen from a patient.</title>
        <authorList>
            <person name="Cisse O.H."/>
            <person name="Pagni M."/>
            <person name="Hauser P.M."/>
        </authorList>
    </citation>
    <scope>NUCLEOTIDE SEQUENCE [LARGE SCALE GENOMIC DNA]</scope>
    <source>
        <strain evidence="1 2">SE8</strain>
    </source>
</reference>
<gene>
    <name evidence="1" type="ORF">PNEJI1_003688</name>
</gene>